<dbReference type="Pfam" id="PF14111">
    <property type="entry name" value="DUF4283"/>
    <property type="match status" value="1"/>
</dbReference>
<organism evidence="2 3">
    <name type="scientific">Quercus suber</name>
    <name type="common">Cork oak</name>
    <dbReference type="NCBI Taxonomy" id="58331"/>
    <lineage>
        <taxon>Eukaryota</taxon>
        <taxon>Viridiplantae</taxon>
        <taxon>Streptophyta</taxon>
        <taxon>Embryophyta</taxon>
        <taxon>Tracheophyta</taxon>
        <taxon>Spermatophyta</taxon>
        <taxon>Magnoliopsida</taxon>
        <taxon>eudicotyledons</taxon>
        <taxon>Gunneridae</taxon>
        <taxon>Pentapetalae</taxon>
        <taxon>rosids</taxon>
        <taxon>fabids</taxon>
        <taxon>Fagales</taxon>
        <taxon>Fagaceae</taxon>
        <taxon>Quercus</taxon>
    </lineage>
</organism>
<sequence length="153" mass="17890">MQETIYGEEELGYDEDGENGFVNTEKKCNNVNHLKEEDHINEVSWEINISADLKRKMLGPWQTSIILKLMGKQLDYHAWQTRLAGVWCPSGNMVLIDIRYGYFIMKFDVLKDYHHAFMDGPWFVGKQCLHVQIEAKMEGNLLFQQLRTEVTGF</sequence>
<comment type="caution">
    <text evidence="2">The sequence shown here is derived from an EMBL/GenBank/DDBJ whole genome shotgun (WGS) entry which is preliminary data.</text>
</comment>
<dbReference type="EMBL" id="PKMF04000804">
    <property type="protein sequence ID" value="KAK7818969.1"/>
    <property type="molecule type" value="Genomic_DNA"/>
</dbReference>
<name>A0AAW0IY13_QUESU</name>
<evidence type="ECO:0000259" key="1">
    <source>
        <dbReference type="Pfam" id="PF14111"/>
    </source>
</evidence>
<accession>A0AAW0IY13</accession>
<dbReference type="AlphaFoldDB" id="A0AAW0IY13"/>
<evidence type="ECO:0000313" key="2">
    <source>
        <dbReference type="EMBL" id="KAK7818969.1"/>
    </source>
</evidence>
<dbReference type="Proteomes" id="UP000237347">
    <property type="component" value="Unassembled WGS sequence"/>
</dbReference>
<gene>
    <name evidence="2" type="ORF">CFP56_040855</name>
</gene>
<dbReference type="InterPro" id="IPR025558">
    <property type="entry name" value="DUF4283"/>
</dbReference>
<keyword evidence="3" id="KW-1185">Reference proteome</keyword>
<reference evidence="2 3" key="1">
    <citation type="journal article" date="2018" name="Sci. Data">
        <title>The draft genome sequence of cork oak.</title>
        <authorList>
            <person name="Ramos A.M."/>
            <person name="Usie A."/>
            <person name="Barbosa P."/>
            <person name="Barros P.M."/>
            <person name="Capote T."/>
            <person name="Chaves I."/>
            <person name="Simoes F."/>
            <person name="Abreu I."/>
            <person name="Carrasquinho I."/>
            <person name="Faro C."/>
            <person name="Guimaraes J.B."/>
            <person name="Mendonca D."/>
            <person name="Nobrega F."/>
            <person name="Rodrigues L."/>
            <person name="Saibo N.J.M."/>
            <person name="Varela M.C."/>
            <person name="Egas C."/>
            <person name="Matos J."/>
            <person name="Miguel C.M."/>
            <person name="Oliveira M.M."/>
            <person name="Ricardo C.P."/>
            <person name="Goncalves S."/>
        </authorList>
    </citation>
    <scope>NUCLEOTIDE SEQUENCE [LARGE SCALE GENOMIC DNA]</scope>
    <source>
        <strain evidence="3">cv. HL8</strain>
    </source>
</reference>
<feature type="domain" description="DUF4283" evidence="1">
    <location>
        <begin position="61"/>
        <end position="132"/>
    </location>
</feature>
<evidence type="ECO:0000313" key="3">
    <source>
        <dbReference type="Proteomes" id="UP000237347"/>
    </source>
</evidence>
<proteinExistence type="predicted"/>
<protein>
    <recommendedName>
        <fullName evidence="1">DUF4283 domain-containing protein</fullName>
    </recommendedName>
</protein>